<keyword evidence="1" id="KW-1133">Transmembrane helix</keyword>
<dbReference type="RefSeq" id="WP_027698603.1">
    <property type="nucleotide sequence ID" value="NZ_DF820486.1"/>
</dbReference>
<evidence type="ECO:0000256" key="1">
    <source>
        <dbReference type="SAM" id="Phobius"/>
    </source>
</evidence>
<feature type="transmembrane region" description="Helical" evidence="1">
    <location>
        <begin position="435"/>
        <end position="461"/>
    </location>
</feature>
<evidence type="ECO:0000313" key="3">
    <source>
        <dbReference type="Proteomes" id="UP000030643"/>
    </source>
</evidence>
<feature type="transmembrane region" description="Helical" evidence="1">
    <location>
        <begin position="397"/>
        <end position="423"/>
    </location>
</feature>
<keyword evidence="1" id="KW-0472">Membrane</keyword>
<accession>A0A069CRT5</accession>
<name>A0A069CRT5_WEIOS</name>
<feature type="transmembrane region" description="Helical" evidence="1">
    <location>
        <begin position="242"/>
        <end position="261"/>
    </location>
</feature>
<protein>
    <submittedName>
        <fullName evidence="2">Putative transporter membrane protein</fullName>
    </submittedName>
</protein>
<feature type="transmembrane region" description="Helical" evidence="1">
    <location>
        <begin position="351"/>
        <end position="371"/>
    </location>
</feature>
<keyword evidence="1" id="KW-0812">Transmembrane</keyword>
<organism evidence="2 3">
    <name type="scientific">Weissella oryzae (strain DSM 25784 / JCM 18191 / LMG 30913 / SG25)</name>
    <dbReference type="NCBI Taxonomy" id="1329250"/>
    <lineage>
        <taxon>Bacteria</taxon>
        <taxon>Bacillati</taxon>
        <taxon>Bacillota</taxon>
        <taxon>Bacilli</taxon>
        <taxon>Lactobacillales</taxon>
        <taxon>Lactobacillaceae</taxon>
        <taxon>Weissella</taxon>
    </lineage>
</organism>
<dbReference type="OrthoDB" id="2014935at2"/>
<feature type="transmembrane region" description="Helical" evidence="1">
    <location>
        <begin position="511"/>
        <end position="531"/>
    </location>
</feature>
<dbReference type="eggNOG" id="COG3559">
    <property type="taxonomic scope" value="Bacteria"/>
</dbReference>
<feature type="transmembrane region" description="Helical" evidence="1">
    <location>
        <begin position="195"/>
        <end position="211"/>
    </location>
</feature>
<feature type="transmembrane region" description="Helical" evidence="1">
    <location>
        <begin position="468"/>
        <end position="491"/>
    </location>
</feature>
<feature type="transmembrane region" description="Helical" evidence="1">
    <location>
        <begin position="159"/>
        <end position="183"/>
    </location>
</feature>
<feature type="transmembrane region" description="Helical" evidence="1">
    <location>
        <begin position="21"/>
        <end position="43"/>
    </location>
</feature>
<proteinExistence type="predicted"/>
<dbReference type="Proteomes" id="UP000030643">
    <property type="component" value="Unassembled WGS sequence"/>
</dbReference>
<dbReference type="EMBL" id="DF820486">
    <property type="protein sequence ID" value="GAK30500.1"/>
    <property type="molecule type" value="Genomic_DNA"/>
</dbReference>
<reference evidence="3" key="1">
    <citation type="journal article" date="2014" name="Genome Announc.">
        <title>Draft genome sequence of Weissella oryzae SG25T, isolated from fermented rice grains.</title>
        <authorList>
            <person name="Tanizawa Y."/>
            <person name="Fujisawa T."/>
            <person name="Mochizuki T."/>
            <person name="Kaminuma E."/>
            <person name="Suzuki Y."/>
            <person name="Nakamura Y."/>
            <person name="Tohno M."/>
        </authorList>
    </citation>
    <scope>NUCLEOTIDE SEQUENCE [LARGE SCALE GENOMIC DNA]</scope>
    <source>
        <strain evidence="3">DSM 25784 / JCM 18191 / LMG 30913 / SG25</strain>
    </source>
</reference>
<gene>
    <name evidence="2" type="ORF">WOSG25_030970</name>
</gene>
<dbReference type="AlphaFoldDB" id="A0A069CRT5"/>
<feature type="transmembrane region" description="Helical" evidence="1">
    <location>
        <begin position="300"/>
        <end position="321"/>
    </location>
</feature>
<feature type="transmembrane region" description="Helical" evidence="1">
    <location>
        <begin position="74"/>
        <end position="95"/>
    </location>
</feature>
<feature type="transmembrane region" description="Helical" evidence="1">
    <location>
        <begin position="127"/>
        <end position="147"/>
    </location>
</feature>
<evidence type="ECO:0000313" key="2">
    <source>
        <dbReference type="EMBL" id="GAK30500.1"/>
    </source>
</evidence>
<sequence length="537" mass="59699">MIKNNFRWLLLAALKRDLRVIIVWLIVNVMIIISGVSKLATLYNTPSEVASLKSMLNSPMVAALFGRLPVGHQMTTAILFAALMMAMMGVLVALMNIQLATRGTRGDEDSGATELIRSRAVKATQPVLVVITELIIVNGLLAVLIFAGSMLIQMNGANLIGYALFALALAIFGLMFGAITVLAAQLFADARATAFTLYGLLVLTYGLRSVIDGASHYPSWHYLSPFNWLEDMQIFAQNNLSYLWPMIIVILLMFTTSYYLISRRDLGAGFWQFNGHGRQRASFALRSYVTLFIRLEQKVVWGWTLGLVFLGVMYGGLFVQVGKMVDTSPELQQIMGLKVLHQMQNKVYESFLAMIIVFMAAMVIFAALMVMQRQNKDAHSGAYDLLSGTRVTRRRLFLTYTIGGLFTALLTWTIGILTLWFAARQSVGDALPHAMFIKALFGYMPTIVVAVGIIALVIGWFPKIIGALYGYFGIFFLLTYMKEMFHIPLGLLKLAPFGWTYQLPVVTVKTGTLLGLIGVAVCLMVFGYIGYRRRDLV</sequence>
<dbReference type="STRING" id="1329250.WOSG25_030970"/>
<keyword evidence="3" id="KW-1185">Reference proteome</keyword>